<reference evidence="2 3" key="1">
    <citation type="submission" date="2018-08" db="EMBL/GenBank/DDBJ databases">
        <title>A genome reference for cultivated species of the human gut microbiota.</title>
        <authorList>
            <person name="Zou Y."/>
            <person name="Xue W."/>
            <person name="Luo G."/>
        </authorList>
    </citation>
    <scope>NUCLEOTIDE SEQUENCE [LARGE SCALE GENOMIC DNA]</scope>
    <source>
        <strain evidence="2 3">AF11-12</strain>
    </source>
</reference>
<protein>
    <submittedName>
        <fullName evidence="2">Uncharacterized protein</fullName>
    </submittedName>
</protein>
<sequence>MKQNIQASGAQPVHGTARPPPAFPAAGQILQVTALGAQRVAGTDPAPMAFRTDHALLDPAAFLGGELEQTDPLGHAGPAPLHIPRIGRGQDPQPMRTPGLAGTDPGRIVSHTKPP</sequence>
<feature type="region of interest" description="Disordered" evidence="1">
    <location>
        <begin position="67"/>
        <end position="115"/>
    </location>
</feature>
<comment type="caution">
    <text evidence="2">The sequence shown here is derived from an EMBL/GenBank/DDBJ whole genome shotgun (WGS) entry which is preliminary data.</text>
</comment>
<gene>
    <name evidence="2" type="ORF">DWV59_10225</name>
</gene>
<name>A0A395XUV3_BIFLN</name>
<dbReference type="Proteomes" id="UP000265775">
    <property type="component" value="Unassembled WGS sequence"/>
</dbReference>
<organism evidence="2 3">
    <name type="scientific">Bifidobacterium longum</name>
    <dbReference type="NCBI Taxonomy" id="216816"/>
    <lineage>
        <taxon>Bacteria</taxon>
        <taxon>Bacillati</taxon>
        <taxon>Actinomycetota</taxon>
        <taxon>Actinomycetes</taxon>
        <taxon>Bifidobacteriales</taxon>
        <taxon>Bifidobacteriaceae</taxon>
        <taxon>Bifidobacterium</taxon>
    </lineage>
</organism>
<dbReference type="EMBL" id="QSAR01000014">
    <property type="protein sequence ID" value="RGW63329.1"/>
    <property type="molecule type" value="Genomic_DNA"/>
</dbReference>
<evidence type="ECO:0000313" key="2">
    <source>
        <dbReference type="EMBL" id="RGW63329.1"/>
    </source>
</evidence>
<proteinExistence type="predicted"/>
<feature type="region of interest" description="Disordered" evidence="1">
    <location>
        <begin position="1"/>
        <end position="24"/>
    </location>
</feature>
<dbReference type="AlphaFoldDB" id="A0A395XUV3"/>
<accession>A0A395XUV3</accession>
<evidence type="ECO:0000256" key="1">
    <source>
        <dbReference type="SAM" id="MobiDB-lite"/>
    </source>
</evidence>
<evidence type="ECO:0000313" key="3">
    <source>
        <dbReference type="Proteomes" id="UP000265775"/>
    </source>
</evidence>